<evidence type="ECO:0000256" key="5">
    <source>
        <dbReference type="SAM" id="MobiDB-lite"/>
    </source>
</evidence>
<dbReference type="PANTHER" id="PTHR13793:SF150">
    <property type="entry name" value="PHD FINGER PROTEIN 14"/>
    <property type="match status" value="1"/>
</dbReference>
<dbReference type="PROSITE" id="PS51805">
    <property type="entry name" value="EPHD"/>
    <property type="match status" value="1"/>
</dbReference>
<dbReference type="GO" id="GO:0008270">
    <property type="term" value="F:zinc ion binding"/>
    <property type="evidence" value="ECO:0007669"/>
    <property type="project" value="UniProtKB-KW"/>
</dbReference>
<organism evidence="10">
    <name type="scientific">Rodentolepis nana</name>
    <name type="common">Dwarf tapeworm</name>
    <name type="synonym">Hymenolepis nana</name>
    <dbReference type="NCBI Taxonomy" id="102285"/>
    <lineage>
        <taxon>Eukaryota</taxon>
        <taxon>Metazoa</taxon>
        <taxon>Spiralia</taxon>
        <taxon>Lophotrochozoa</taxon>
        <taxon>Platyhelminthes</taxon>
        <taxon>Cestoda</taxon>
        <taxon>Eucestoda</taxon>
        <taxon>Cyclophyllidea</taxon>
        <taxon>Hymenolepididae</taxon>
        <taxon>Rodentolepis</taxon>
    </lineage>
</organism>
<dbReference type="InterPro" id="IPR001965">
    <property type="entry name" value="Znf_PHD"/>
</dbReference>
<evidence type="ECO:0000313" key="8">
    <source>
        <dbReference type="EMBL" id="VDN96524.1"/>
    </source>
</evidence>
<evidence type="ECO:0000256" key="3">
    <source>
        <dbReference type="ARBA" id="ARBA00022833"/>
    </source>
</evidence>
<dbReference type="PROSITE" id="PS01359">
    <property type="entry name" value="ZF_PHD_1"/>
    <property type="match status" value="1"/>
</dbReference>
<feature type="compositionally biased region" description="Polar residues" evidence="5">
    <location>
        <begin position="603"/>
        <end position="619"/>
    </location>
</feature>
<dbReference type="InterPro" id="IPR011011">
    <property type="entry name" value="Znf_FYVE_PHD"/>
</dbReference>
<dbReference type="SMART" id="SM00249">
    <property type="entry name" value="PHD"/>
    <property type="match status" value="3"/>
</dbReference>
<dbReference type="SUPFAM" id="SSF57903">
    <property type="entry name" value="FYVE/PHD zinc finger"/>
    <property type="match status" value="2"/>
</dbReference>
<gene>
    <name evidence="8" type="ORF">HNAJ_LOCUS665</name>
</gene>
<evidence type="ECO:0000313" key="9">
    <source>
        <dbReference type="Proteomes" id="UP000278807"/>
    </source>
</evidence>
<keyword evidence="1" id="KW-0479">Metal-binding</keyword>
<dbReference type="AlphaFoldDB" id="A0A0R3T1C2"/>
<dbReference type="PROSITE" id="PS50016">
    <property type="entry name" value="ZF_PHD_2"/>
    <property type="match status" value="2"/>
</dbReference>
<keyword evidence="2 4" id="KW-0863">Zinc-finger</keyword>
<dbReference type="OrthoDB" id="6287393at2759"/>
<protein>
    <submittedName>
        <fullName evidence="10">PHD finger protein 14</fullName>
    </submittedName>
</protein>
<dbReference type="InterPro" id="IPR019787">
    <property type="entry name" value="Znf_PHD-finger"/>
</dbReference>
<dbReference type="InterPro" id="IPR050701">
    <property type="entry name" value="Histone_Mod_Regulator"/>
</dbReference>
<evidence type="ECO:0000256" key="4">
    <source>
        <dbReference type="PROSITE-ProRule" id="PRU00146"/>
    </source>
</evidence>
<dbReference type="Pfam" id="PF00628">
    <property type="entry name" value="PHD"/>
    <property type="match status" value="2"/>
</dbReference>
<dbReference type="EMBL" id="UZAE01000201">
    <property type="protein sequence ID" value="VDN96524.1"/>
    <property type="molecule type" value="Genomic_DNA"/>
</dbReference>
<dbReference type="InterPro" id="IPR034732">
    <property type="entry name" value="EPHD"/>
</dbReference>
<keyword evidence="9" id="KW-1185">Reference proteome</keyword>
<evidence type="ECO:0000259" key="7">
    <source>
        <dbReference type="PROSITE" id="PS51805"/>
    </source>
</evidence>
<dbReference type="InterPro" id="IPR013083">
    <property type="entry name" value="Znf_RING/FYVE/PHD"/>
</dbReference>
<dbReference type="InterPro" id="IPR019786">
    <property type="entry name" value="Zinc_finger_PHD-type_CS"/>
</dbReference>
<dbReference type="CDD" id="cd15561">
    <property type="entry name" value="PHD1_PHF14"/>
    <property type="match status" value="1"/>
</dbReference>
<proteinExistence type="predicted"/>
<feature type="region of interest" description="Disordered" evidence="5">
    <location>
        <begin position="541"/>
        <end position="620"/>
    </location>
</feature>
<reference evidence="10" key="1">
    <citation type="submission" date="2017-02" db="UniProtKB">
        <authorList>
            <consortium name="WormBaseParasite"/>
        </authorList>
    </citation>
    <scope>IDENTIFICATION</scope>
</reference>
<feature type="domain" description="PHD-type" evidence="6">
    <location>
        <begin position="118"/>
        <end position="178"/>
    </location>
</feature>
<feature type="compositionally biased region" description="Polar residues" evidence="5">
    <location>
        <begin position="744"/>
        <end position="767"/>
    </location>
</feature>
<feature type="domain" description="PHD-type" evidence="7">
    <location>
        <begin position="181"/>
        <end position="298"/>
    </location>
</feature>
<dbReference type="Pfam" id="PF13832">
    <property type="entry name" value="zf-HC5HC2H_2"/>
    <property type="match status" value="1"/>
</dbReference>
<evidence type="ECO:0000256" key="1">
    <source>
        <dbReference type="ARBA" id="ARBA00022723"/>
    </source>
</evidence>
<dbReference type="CDD" id="cd15674">
    <property type="entry name" value="ePHD_PHF14"/>
    <property type="match status" value="1"/>
</dbReference>
<feature type="compositionally biased region" description="Acidic residues" evidence="5">
    <location>
        <begin position="29"/>
        <end position="66"/>
    </location>
</feature>
<sequence>MAQESGSEDMFTRRNPSQRQIKRRQAEDLLLDDFEDESDDDYVFEGDVDEASDESGSESDDDESSESDSNSSVEIVGISHNSETVLADSAPDGLIAVPSEAYPVSDKIDTPFKPKLPPRICMICLGDESNASDELIECDACKVVVHEECHKVYENVFLSSSASSSETDPWFCEPCLAGVENPICELCPNLDGVFKRTDNNRWVHILCALYTRGVKFDYLDSLQDVTLTELPYQQWSSKECSLCQDKFFAWTGVCIDCDAGLCKSHFHATCAQREGLISEPLLEDSAVDPYFAHCKQHTEKEVIKARRRNYLSAFNRCQMMRQMMMEEKQKKDPYAMDLVEDFTTLPSSSSNEVKSRFNLLDGRLKRKLEYFRDLYNRSLRNREKPYTRPTKVPFYMENSPLAMRAFVGKSLALNLPLQLTGSSALTEATKTLAPGCPVFCSDFVNYVLDREKKIDEFSKCLITLEKTRTTLQVLEAKVSSTYNTLSTKLSDINAKRNYLRDNARSVLNHLANLLPGLQATGELAAFVAPPKATTTVVINDSGEMSADSNPDGAGDAATTTSTSITTSRGRKVRSSAVNANVAVLATTRSSRQSRKRPRKSQPGSGCTSASKRPKQTSAGDSDVIVLSEDDHHQHVVPTEEATVIRVENILHHCSICGEQRDQHLLAICDTCKHAFHIACLDPPLARVPKPSKLFAWQCSACTLAMVTPNETVTVDINAPRQLRRNNPTAANSSSQASSRATPLKNLSLSSQGNTSSPITMNLSTPSPAKSHGDSGVKRRFNNTSIAATRCRGGTRRGRSGRRPKVVKAEAYDTVERPKEVIPSEAYPVTEMKPGTGRPISISSVDYEDAGRHEIESSGESEHDSEVKVKQSAVKTEKVEEDNDDLSEMRSSRVKFVRIKGHESPNQGFSDQGAQQPPQHYVICSSQEATPKVRFIYGVFSPLIYALPLLFSFF</sequence>
<evidence type="ECO:0000256" key="2">
    <source>
        <dbReference type="ARBA" id="ARBA00022771"/>
    </source>
</evidence>
<feature type="region of interest" description="Disordered" evidence="5">
    <location>
        <begin position="1"/>
        <end position="73"/>
    </location>
</feature>
<feature type="compositionally biased region" description="Low complexity" evidence="5">
    <location>
        <begin position="558"/>
        <end position="567"/>
    </location>
</feature>
<dbReference type="STRING" id="102285.A0A0R3T1C2"/>
<feature type="region of interest" description="Disordered" evidence="5">
    <location>
        <begin position="848"/>
        <end position="886"/>
    </location>
</feature>
<feature type="compositionally biased region" description="Low complexity" evidence="5">
    <location>
        <begin position="574"/>
        <end position="590"/>
    </location>
</feature>
<name>A0A0R3T1C2_RODNA</name>
<feature type="compositionally biased region" description="Basic residues" evidence="5">
    <location>
        <begin position="792"/>
        <end position="805"/>
    </location>
</feature>
<dbReference type="PANTHER" id="PTHR13793">
    <property type="entry name" value="PHD FINGER PROTEINS"/>
    <property type="match status" value="1"/>
</dbReference>
<feature type="compositionally biased region" description="Low complexity" evidence="5">
    <location>
        <begin position="729"/>
        <end position="740"/>
    </location>
</feature>
<keyword evidence="3" id="KW-0862">Zinc</keyword>
<accession>A0A0R3T1C2</accession>
<feature type="region of interest" description="Disordered" evidence="5">
    <location>
        <begin position="717"/>
        <end position="805"/>
    </location>
</feature>
<evidence type="ECO:0000259" key="6">
    <source>
        <dbReference type="PROSITE" id="PS50016"/>
    </source>
</evidence>
<evidence type="ECO:0000313" key="10">
    <source>
        <dbReference type="WBParaSite" id="HNAJ_0000066501-mRNA-1"/>
    </source>
</evidence>
<dbReference type="Proteomes" id="UP000278807">
    <property type="component" value="Unassembled WGS sequence"/>
</dbReference>
<feature type="domain" description="PHD-type" evidence="6">
    <location>
        <begin position="650"/>
        <end position="704"/>
    </location>
</feature>
<reference evidence="8 9" key="2">
    <citation type="submission" date="2018-11" db="EMBL/GenBank/DDBJ databases">
        <authorList>
            <consortium name="Pathogen Informatics"/>
        </authorList>
    </citation>
    <scope>NUCLEOTIDE SEQUENCE [LARGE SCALE GENOMIC DNA]</scope>
</reference>
<feature type="compositionally biased region" description="Basic and acidic residues" evidence="5">
    <location>
        <begin position="848"/>
        <end position="868"/>
    </location>
</feature>
<dbReference type="GO" id="GO:0006357">
    <property type="term" value="P:regulation of transcription by RNA polymerase II"/>
    <property type="evidence" value="ECO:0007669"/>
    <property type="project" value="TreeGrafter"/>
</dbReference>
<dbReference type="Gene3D" id="3.30.40.10">
    <property type="entry name" value="Zinc/RING finger domain, C3HC4 (zinc finger)"/>
    <property type="match status" value="3"/>
</dbReference>
<dbReference type="WBParaSite" id="HNAJ_0000066501-mRNA-1">
    <property type="protein sequence ID" value="HNAJ_0000066501-mRNA-1"/>
    <property type="gene ID" value="HNAJ_0000066501"/>
</dbReference>